<gene>
    <name evidence="2" type="ORF">GCM10025862_14420</name>
</gene>
<reference evidence="3" key="1">
    <citation type="journal article" date="2019" name="Int. J. Syst. Evol. Microbiol.">
        <title>The Global Catalogue of Microorganisms (GCM) 10K type strain sequencing project: providing services to taxonomists for standard genome sequencing and annotation.</title>
        <authorList>
            <consortium name="The Broad Institute Genomics Platform"/>
            <consortium name="The Broad Institute Genome Sequencing Center for Infectious Disease"/>
            <person name="Wu L."/>
            <person name="Ma J."/>
        </authorList>
    </citation>
    <scope>NUCLEOTIDE SEQUENCE [LARGE SCALE GENOMIC DNA]</scope>
    <source>
        <strain evidence="3">NBRC 105830</strain>
    </source>
</reference>
<dbReference type="Proteomes" id="UP001157109">
    <property type="component" value="Unassembled WGS sequence"/>
</dbReference>
<dbReference type="SUPFAM" id="SSF56219">
    <property type="entry name" value="DNase I-like"/>
    <property type="match status" value="1"/>
</dbReference>
<protein>
    <recommendedName>
        <fullName evidence="1">Endonuclease/exonuclease/phosphatase domain-containing protein</fullName>
    </recommendedName>
</protein>
<dbReference type="InterPro" id="IPR036691">
    <property type="entry name" value="Endo/exonu/phosph_ase_sf"/>
</dbReference>
<comment type="caution">
    <text evidence="2">The sequence shown here is derived from an EMBL/GenBank/DDBJ whole genome shotgun (WGS) entry which is preliminary data.</text>
</comment>
<organism evidence="2 3">
    <name type="scientific">Arsenicicoccus piscis</name>
    <dbReference type="NCBI Taxonomy" id="673954"/>
    <lineage>
        <taxon>Bacteria</taxon>
        <taxon>Bacillati</taxon>
        <taxon>Actinomycetota</taxon>
        <taxon>Actinomycetes</taxon>
        <taxon>Micrococcales</taxon>
        <taxon>Intrasporangiaceae</taxon>
        <taxon>Arsenicicoccus</taxon>
    </lineage>
</organism>
<accession>A0ABQ6HLS3</accession>
<dbReference type="RefSeq" id="WP_241444764.1">
    <property type="nucleotide sequence ID" value="NZ_BSUJ01000001.1"/>
</dbReference>
<dbReference type="Pfam" id="PF03372">
    <property type="entry name" value="Exo_endo_phos"/>
    <property type="match status" value="1"/>
</dbReference>
<feature type="domain" description="Endonuclease/exonuclease/phosphatase" evidence="1">
    <location>
        <begin position="9"/>
        <end position="225"/>
    </location>
</feature>
<dbReference type="Gene3D" id="3.60.10.10">
    <property type="entry name" value="Endonuclease/exonuclease/phosphatase"/>
    <property type="match status" value="1"/>
</dbReference>
<proteinExistence type="predicted"/>
<keyword evidence="3" id="KW-1185">Reference proteome</keyword>
<dbReference type="InterPro" id="IPR005135">
    <property type="entry name" value="Endo/exonuclease/phosphatase"/>
</dbReference>
<evidence type="ECO:0000313" key="2">
    <source>
        <dbReference type="EMBL" id="GMA19421.1"/>
    </source>
</evidence>
<sequence length="237" mass="25517">MPVARLRVASYNLRDFLDDEAAARRVVRAIAPDVLLLQEVPRRLGSGRRVARFAAGVGLVWPGHHRGSGGTTVLLSPRVQLRHAEHLRLPVRPFARTRGFAIVQLALDGVELVAASVHLSLRGDERVRHARAILDRLGADAAAAELPILVAGDLNEGSDGPAWGLIAGRLHVLTGSAPTYPVDAPVHRLDVIWGDRHVDVVAEGSIDQLVADGLARRDVVSATDHLPVWSDVEVRTG</sequence>
<evidence type="ECO:0000259" key="1">
    <source>
        <dbReference type="Pfam" id="PF03372"/>
    </source>
</evidence>
<dbReference type="EMBL" id="BSUJ01000001">
    <property type="protein sequence ID" value="GMA19421.1"/>
    <property type="molecule type" value="Genomic_DNA"/>
</dbReference>
<evidence type="ECO:0000313" key="3">
    <source>
        <dbReference type="Proteomes" id="UP001157109"/>
    </source>
</evidence>
<name>A0ABQ6HLS3_9MICO</name>